<evidence type="ECO:0000313" key="2">
    <source>
        <dbReference type="Proteomes" id="UP000031668"/>
    </source>
</evidence>
<evidence type="ECO:0000313" key="1">
    <source>
        <dbReference type="EMBL" id="KII62031.1"/>
    </source>
</evidence>
<dbReference type="EMBL" id="JWZT01005140">
    <property type="protein sequence ID" value="KII62031.1"/>
    <property type="molecule type" value="Genomic_DNA"/>
</dbReference>
<dbReference type="Proteomes" id="UP000031668">
    <property type="component" value="Unassembled WGS sequence"/>
</dbReference>
<sequence length="214" mass="24571">MEIVINTPELHILYMLGWTVCLVLKQGMDMTRKNCRNKKKVKGPSLGFLPEFQCQRKRFTKSMELAHIYVSTSFQWLNRSYGAVLRGLALIHAGQKNSKITTEVADNLACSFQIPSRVIALSFRISLSRNFGINIPASVLCQRTVIVFKTDIWLEEIAVDTDIKSSVTYSMFSLNSPEHFWQNYEHLHLLKFSTLLIRLSHLKGDSDTLRNNFV</sequence>
<protein>
    <submittedName>
        <fullName evidence="1">Uncharacterized protein</fullName>
    </submittedName>
</protein>
<comment type="caution">
    <text evidence="1">The sequence shown here is derived from an EMBL/GenBank/DDBJ whole genome shotgun (WGS) entry which is preliminary data.</text>
</comment>
<name>A0A0C2MK92_THEKT</name>
<reference evidence="1 2" key="1">
    <citation type="journal article" date="2014" name="Genome Biol. Evol.">
        <title>The genome of the myxosporean Thelohanellus kitauei shows adaptations to nutrient acquisition within its fish host.</title>
        <authorList>
            <person name="Yang Y."/>
            <person name="Xiong J."/>
            <person name="Zhou Z."/>
            <person name="Huo F."/>
            <person name="Miao W."/>
            <person name="Ran C."/>
            <person name="Liu Y."/>
            <person name="Zhang J."/>
            <person name="Feng J."/>
            <person name="Wang M."/>
            <person name="Wang M."/>
            <person name="Wang L."/>
            <person name="Yao B."/>
        </authorList>
    </citation>
    <scope>NUCLEOTIDE SEQUENCE [LARGE SCALE GENOMIC DNA]</scope>
    <source>
        <strain evidence="1">Wuqing</strain>
    </source>
</reference>
<organism evidence="1 2">
    <name type="scientific">Thelohanellus kitauei</name>
    <name type="common">Myxosporean</name>
    <dbReference type="NCBI Taxonomy" id="669202"/>
    <lineage>
        <taxon>Eukaryota</taxon>
        <taxon>Metazoa</taxon>
        <taxon>Cnidaria</taxon>
        <taxon>Myxozoa</taxon>
        <taxon>Myxosporea</taxon>
        <taxon>Bivalvulida</taxon>
        <taxon>Platysporina</taxon>
        <taxon>Myxobolidae</taxon>
        <taxon>Thelohanellus</taxon>
    </lineage>
</organism>
<gene>
    <name evidence="1" type="ORF">RF11_09383</name>
</gene>
<proteinExistence type="predicted"/>
<accession>A0A0C2MK92</accession>
<keyword evidence="2" id="KW-1185">Reference proteome</keyword>
<dbReference type="AlphaFoldDB" id="A0A0C2MK92"/>